<protein>
    <submittedName>
        <fullName evidence="2">Uncharacterized protein</fullName>
    </submittedName>
</protein>
<evidence type="ECO:0000256" key="1">
    <source>
        <dbReference type="SAM" id="MobiDB-lite"/>
    </source>
</evidence>
<evidence type="ECO:0000313" key="3">
    <source>
        <dbReference type="Proteomes" id="UP000007110"/>
    </source>
</evidence>
<reference evidence="2" key="2">
    <citation type="submission" date="2021-01" db="UniProtKB">
        <authorList>
            <consortium name="EnsemblMetazoa"/>
        </authorList>
    </citation>
    <scope>IDENTIFICATION</scope>
</reference>
<organism evidence="2 3">
    <name type="scientific">Strongylocentrotus purpuratus</name>
    <name type="common">Purple sea urchin</name>
    <dbReference type="NCBI Taxonomy" id="7668"/>
    <lineage>
        <taxon>Eukaryota</taxon>
        <taxon>Metazoa</taxon>
        <taxon>Echinodermata</taxon>
        <taxon>Eleutherozoa</taxon>
        <taxon>Echinozoa</taxon>
        <taxon>Echinoidea</taxon>
        <taxon>Euechinoidea</taxon>
        <taxon>Echinacea</taxon>
        <taxon>Camarodonta</taxon>
        <taxon>Echinidea</taxon>
        <taxon>Strongylocentrotidae</taxon>
        <taxon>Strongylocentrotus</taxon>
    </lineage>
</organism>
<name>A0A7M7P2K5_STRPU</name>
<dbReference type="RefSeq" id="XP_030842942.1">
    <property type="nucleotide sequence ID" value="XM_030987082.1"/>
</dbReference>
<dbReference type="PANTHER" id="PTHR33568">
    <property type="entry name" value="DNA POLYMERASE"/>
    <property type="match status" value="1"/>
</dbReference>
<keyword evidence="3" id="KW-1185">Reference proteome</keyword>
<dbReference type="PANTHER" id="PTHR33568:SF3">
    <property type="entry name" value="DNA-DIRECTED DNA POLYMERASE"/>
    <property type="match status" value="1"/>
</dbReference>
<accession>A0A7M7P2K5</accession>
<dbReference type="EnsemblMetazoa" id="XM_030987082">
    <property type="protein sequence ID" value="XP_030842942"/>
    <property type="gene ID" value="LOC115924583"/>
</dbReference>
<evidence type="ECO:0000313" key="2">
    <source>
        <dbReference type="EnsemblMetazoa" id="XP_030842942"/>
    </source>
</evidence>
<dbReference type="AlphaFoldDB" id="A0A7M7P2K5"/>
<sequence length="266" mass="29084">MISTCDLMHKLRACTCLEEVSSFREEYYEDLEPEQHALVFARSSYFLSLQDLEDGISDDHLMEMDINTNKPCDATSVPGPSNRQPAATAVAGPSRHPASAVAGPSRQPPAVAGPSRQPRAVAGPSRQPPSVAGPSHSQPRAAAVAGPSSFHVGGSKKRVVDAPPAREPNLPTHHVTKVSQKHVRKYNANVTDYTVSFQPIENNGPMIEMMPRVNEMFENIIEEMVEGVNDRDFVRIVFNSPQLDRPVSMPICKEGSNESRSICNQT</sequence>
<dbReference type="Proteomes" id="UP000007110">
    <property type="component" value="Unassembled WGS sequence"/>
</dbReference>
<feature type="region of interest" description="Disordered" evidence="1">
    <location>
        <begin position="67"/>
        <end position="181"/>
    </location>
</feature>
<dbReference type="GeneID" id="115924583"/>
<reference evidence="3" key="1">
    <citation type="submission" date="2015-02" db="EMBL/GenBank/DDBJ databases">
        <title>Genome sequencing for Strongylocentrotus purpuratus.</title>
        <authorList>
            <person name="Murali S."/>
            <person name="Liu Y."/>
            <person name="Vee V."/>
            <person name="English A."/>
            <person name="Wang M."/>
            <person name="Skinner E."/>
            <person name="Han Y."/>
            <person name="Muzny D.M."/>
            <person name="Worley K.C."/>
            <person name="Gibbs R.A."/>
        </authorList>
    </citation>
    <scope>NUCLEOTIDE SEQUENCE</scope>
</reference>
<proteinExistence type="predicted"/>